<dbReference type="NCBIfam" id="TIGR01613">
    <property type="entry name" value="primase_Cterm"/>
    <property type="match status" value="1"/>
</dbReference>
<dbReference type="InterPro" id="IPR006500">
    <property type="entry name" value="Helicase_put_C_phage/plasmid"/>
</dbReference>
<reference evidence="6" key="1">
    <citation type="submission" date="2016-10" db="EMBL/GenBank/DDBJ databases">
        <authorList>
            <person name="Varghese N."/>
            <person name="Submissions S."/>
        </authorList>
    </citation>
    <scope>NUCLEOTIDE SEQUENCE [LARGE SCALE GENOMIC DNA]</scope>
    <source>
        <strain evidence="6">DSM 16477</strain>
    </source>
</reference>
<evidence type="ECO:0000256" key="3">
    <source>
        <dbReference type="ARBA" id="ARBA00022840"/>
    </source>
</evidence>
<organism evidence="5 6">
    <name type="scientific">Sulfitobacter delicatus</name>
    <dbReference type="NCBI Taxonomy" id="218672"/>
    <lineage>
        <taxon>Bacteria</taxon>
        <taxon>Pseudomonadati</taxon>
        <taxon>Pseudomonadota</taxon>
        <taxon>Alphaproteobacteria</taxon>
        <taxon>Rhodobacterales</taxon>
        <taxon>Roseobacteraceae</taxon>
        <taxon>Sulfitobacter</taxon>
    </lineage>
</organism>
<accession>A0A1G7RCP1</accession>
<evidence type="ECO:0000256" key="2">
    <source>
        <dbReference type="ARBA" id="ARBA00022801"/>
    </source>
</evidence>
<evidence type="ECO:0000313" key="6">
    <source>
        <dbReference type="Proteomes" id="UP000199399"/>
    </source>
</evidence>
<dbReference type="OrthoDB" id="9763644at2"/>
<dbReference type="InterPro" id="IPR014818">
    <property type="entry name" value="Phage/plasmid_primase_P4_C"/>
</dbReference>
<dbReference type="Gene3D" id="3.40.50.300">
    <property type="entry name" value="P-loop containing nucleotide triphosphate hydrolases"/>
    <property type="match status" value="1"/>
</dbReference>
<name>A0A1G7RCP1_9RHOB</name>
<feature type="domain" description="SF3 helicase" evidence="4">
    <location>
        <begin position="488"/>
        <end position="647"/>
    </location>
</feature>
<gene>
    <name evidence="5" type="ORF">SAMN04489759_104344</name>
</gene>
<dbReference type="AlphaFoldDB" id="A0A1G7RCP1"/>
<keyword evidence="2" id="KW-0378">Hydrolase</keyword>
<dbReference type="SMART" id="SM00885">
    <property type="entry name" value="D5_N"/>
    <property type="match status" value="1"/>
</dbReference>
<dbReference type="RefSeq" id="WP_093741844.1">
    <property type="nucleotide sequence ID" value="NZ_FNBP01000004.1"/>
</dbReference>
<protein>
    <submittedName>
        <fullName evidence="5">Phage/plasmid primase, P4 family, C-terminal domain-containing protein</fullName>
    </submittedName>
</protein>
<dbReference type="InterPro" id="IPR014015">
    <property type="entry name" value="Helicase_SF3_DNA-vir"/>
</dbReference>
<keyword evidence="1" id="KW-0547">Nucleotide-binding</keyword>
<dbReference type="Pfam" id="PF19263">
    <property type="entry name" value="DUF5906"/>
    <property type="match status" value="1"/>
</dbReference>
<sequence>MTPCSDTVVHSAVDPIAISTFCDVLFDYLEGFVPIRFLGETGTPEKTPHVQFPDVGDVARLLRQAAPRAAKEQRAVYVVPGTVARTGSARAADIIATGVILIDIDQGDIVAKRDHAARHLGDPTLEIASGGVTGDGQIKRHLYWRLTEAAAGDDLQRVAKLRATLATKLGGDGAFGSLHQPIRVAGTIHGKNGVRTPVAIITQSTIEHDLAEFEALADQMPALSLKTPKIDTGRHQRAGPSARELASMSVRSGGQDGVTRFEALSRMIGHWIRNVRSRKYTMDEAWHEVRLYNSARIDPPWEEPRLHREFQALLRKDIEKHGDMPERDAEMDAGPPECSEDALADRFADEHASQWRYLPAKANWFHWTGQVWKQDETREVRELARQACRAVASKCEKPGEARRIASDKTISACLRIATSDPRLATRVSDWDAHPMLLNTPSGIIDLQTGEVLAHDQNFMLSQMAGASPDQGCPRWFEFLDEITDGDRELQSYLSRLAGYCLTGSTQEQMFAFLHGDGANGKSVFLSTIAHVLGDYAVTATLDTFMASSNQRHLTELAGLQAARLVQVPETEQGNSWAEAKIKSVTGGERLRANFMRQDHFEFTPQFKLLIAGNHRPRIASNGEAMRRRLHIVPFDVTIPADRRDPKLLEALRMEADGILGWMLEGCNEWQRIGLAPPQRLLDTANSYFQDEDLVGQWISECCRMEPGMKAPSKVLFGSWKAWAEAAGVPSGSIKTFGEAMRSRGCRPISVKRARGWEGIALALAVPCAGGDP</sequence>
<dbReference type="InterPro" id="IPR027417">
    <property type="entry name" value="P-loop_NTPase"/>
</dbReference>
<keyword evidence="6" id="KW-1185">Reference proteome</keyword>
<dbReference type="GO" id="GO:0016787">
    <property type="term" value="F:hydrolase activity"/>
    <property type="evidence" value="ECO:0007669"/>
    <property type="project" value="UniProtKB-KW"/>
</dbReference>
<dbReference type="PANTHER" id="PTHR35372:SF2">
    <property type="entry name" value="SF3 HELICASE DOMAIN-CONTAINING PROTEIN"/>
    <property type="match status" value="1"/>
</dbReference>
<proteinExistence type="predicted"/>
<keyword evidence="3" id="KW-0067">ATP-binding</keyword>
<dbReference type="InterPro" id="IPR045455">
    <property type="entry name" value="NrS-1_pol-like_helicase"/>
</dbReference>
<evidence type="ECO:0000313" key="5">
    <source>
        <dbReference type="EMBL" id="SDG08502.1"/>
    </source>
</evidence>
<dbReference type="EMBL" id="FNBP01000004">
    <property type="protein sequence ID" value="SDG08502.1"/>
    <property type="molecule type" value="Genomic_DNA"/>
</dbReference>
<dbReference type="PANTHER" id="PTHR35372">
    <property type="entry name" value="ATP BINDING PROTEIN-RELATED"/>
    <property type="match status" value="1"/>
</dbReference>
<dbReference type="SUPFAM" id="SSF52540">
    <property type="entry name" value="P-loop containing nucleoside triphosphate hydrolases"/>
    <property type="match status" value="1"/>
</dbReference>
<evidence type="ECO:0000259" key="4">
    <source>
        <dbReference type="PROSITE" id="PS51206"/>
    </source>
</evidence>
<dbReference type="STRING" id="218672.SAMN04489759_104344"/>
<evidence type="ECO:0000256" key="1">
    <source>
        <dbReference type="ARBA" id="ARBA00022741"/>
    </source>
</evidence>
<dbReference type="Pfam" id="PF08706">
    <property type="entry name" value="D5_N"/>
    <property type="match status" value="1"/>
</dbReference>
<dbReference type="InterPro" id="IPR051620">
    <property type="entry name" value="ORF904-like_C"/>
</dbReference>
<dbReference type="Proteomes" id="UP000199399">
    <property type="component" value="Unassembled WGS sequence"/>
</dbReference>
<dbReference type="PROSITE" id="PS51206">
    <property type="entry name" value="SF3_HELICASE_1"/>
    <property type="match status" value="1"/>
</dbReference>
<dbReference type="GO" id="GO:0005524">
    <property type="term" value="F:ATP binding"/>
    <property type="evidence" value="ECO:0007669"/>
    <property type="project" value="UniProtKB-KW"/>
</dbReference>